<name>A0A8H7YG80_AJECA</name>
<gene>
    <name evidence="2" type="ORF">I7I52_12675</name>
</gene>
<accession>A0A8H7YG80</accession>
<evidence type="ECO:0000256" key="1">
    <source>
        <dbReference type="SAM" id="MobiDB-lite"/>
    </source>
</evidence>
<protein>
    <submittedName>
        <fullName evidence="2">Uncharacterized protein</fullName>
    </submittedName>
</protein>
<sequence length="116" mass="12753">MWSMFRKEEYDVFQSGMSSEEPTNDIPQKFRLGSELRRIGLFAPVDVNPLSAMHSFEGPGECLTGEAVVTSGSRTESHDSIGECVVSTRMRHDASDGFNGSVSSSDFPGWEEATLK</sequence>
<feature type="region of interest" description="Disordered" evidence="1">
    <location>
        <begin position="94"/>
        <end position="116"/>
    </location>
</feature>
<proteinExistence type="predicted"/>
<dbReference type="AlphaFoldDB" id="A0A8H7YG80"/>
<dbReference type="Proteomes" id="UP000670092">
    <property type="component" value="Unassembled WGS sequence"/>
</dbReference>
<evidence type="ECO:0000313" key="3">
    <source>
        <dbReference type="Proteomes" id="UP000670092"/>
    </source>
</evidence>
<evidence type="ECO:0000313" key="2">
    <source>
        <dbReference type="EMBL" id="KAG5289004.1"/>
    </source>
</evidence>
<dbReference type="EMBL" id="JAEVHI010000006">
    <property type="protein sequence ID" value="KAG5289004.1"/>
    <property type="molecule type" value="Genomic_DNA"/>
</dbReference>
<organism evidence="2 3">
    <name type="scientific">Ajellomyces capsulatus</name>
    <name type="common">Darling's disease fungus</name>
    <name type="synonym">Histoplasma capsulatum</name>
    <dbReference type="NCBI Taxonomy" id="5037"/>
    <lineage>
        <taxon>Eukaryota</taxon>
        <taxon>Fungi</taxon>
        <taxon>Dikarya</taxon>
        <taxon>Ascomycota</taxon>
        <taxon>Pezizomycotina</taxon>
        <taxon>Eurotiomycetes</taxon>
        <taxon>Eurotiomycetidae</taxon>
        <taxon>Onygenales</taxon>
        <taxon>Ajellomycetaceae</taxon>
        <taxon>Histoplasma</taxon>
    </lineage>
</organism>
<reference evidence="2 3" key="1">
    <citation type="submission" date="2021-01" db="EMBL/GenBank/DDBJ databases">
        <title>Chromosome-level genome assembly of a human fungal pathogen reveals clustering of transcriptionally co-regulated genes.</title>
        <authorList>
            <person name="Voorhies M."/>
            <person name="Cohen S."/>
            <person name="Shea T.P."/>
            <person name="Petrus S."/>
            <person name="Munoz J.F."/>
            <person name="Poplawski S."/>
            <person name="Goldman W.E."/>
            <person name="Michael T."/>
            <person name="Cuomo C.A."/>
            <person name="Sil A."/>
            <person name="Beyhan S."/>
        </authorList>
    </citation>
    <scope>NUCLEOTIDE SEQUENCE [LARGE SCALE GENOMIC DNA]</scope>
    <source>
        <strain evidence="2 3">G184AR</strain>
    </source>
</reference>
<dbReference type="VEuPathDB" id="FungiDB:I7I52_12675"/>
<comment type="caution">
    <text evidence="2">The sequence shown here is derived from an EMBL/GenBank/DDBJ whole genome shotgun (WGS) entry which is preliminary data.</text>
</comment>